<dbReference type="VEuPathDB" id="FungiDB:A1O9_10993"/>
<proteinExistence type="predicted"/>
<accession>A0A072PBW9</accession>
<gene>
    <name evidence="1" type="ORF">A1O9_10993</name>
</gene>
<dbReference type="EMBL" id="AMGV01000015">
    <property type="protein sequence ID" value="KEF53085.1"/>
    <property type="molecule type" value="Genomic_DNA"/>
</dbReference>
<keyword evidence="2" id="KW-1185">Reference proteome</keyword>
<reference evidence="1 2" key="1">
    <citation type="submission" date="2013-03" db="EMBL/GenBank/DDBJ databases">
        <title>The Genome Sequence of Exophiala aquamarina CBS 119918.</title>
        <authorList>
            <consortium name="The Broad Institute Genomics Platform"/>
            <person name="Cuomo C."/>
            <person name="de Hoog S."/>
            <person name="Gorbushina A."/>
            <person name="Walker B."/>
            <person name="Young S.K."/>
            <person name="Zeng Q."/>
            <person name="Gargeya S."/>
            <person name="Fitzgerald M."/>
            <person name="Haas B."/>
            <person name="Abouelleil A."/>
            <person name="Allen A.W."/>
            <person name="Alvarado L."/>
            <person name="Arachchi H.M."/>
            <person name="Berlin A.M."/>
            <person name="Chapman S.B."/>
            <person name="Gainer-Dewar J."/>
            <person name="Goldberg J."/>
            <person name="Griggs A."/>
            <person name="Gujja S."/>
            <person name="Hansen M."/>
            <person name="Howarth C."/>
            <person name="Imamovic A."/>
            <person name="Ireland A."/>
            <person name="Larimer J."/>
            <person name="McCowan C."/>
            <person name="Murphy C."/>
            <person name="Pearson M."/>
            <person name="Poon T.W."/>
            <person name="Priest M."/>
            <person name="Roberts A."/>
            <person name="Saif S."/>
            <person name="Shea T."/>
            <person name="Sisk P."/>
            <person name="Sykes S."/>
            <person name="Wortman J."/>
            <person name="Nusbaum C."/>
            <person name="Birren B."/>
        </authorList>
    </citation>
    <scope>NUCLEOTIDE SEQUENCE [LARGE SCALE GENOMIC DNA]</scope>
    <source>
        <strain evidence="1 2">CBS 119918</strain>
    </source>
</reference>
<comment type="caution">
    <text evidence="1">The sequence shown here is derived from an EMBL/GenBank/DDBJ whole genome shotgun (WGS) entry which is preliminary data.</text>
</comment>
<organism evidence="1 2">
    <name type="scientific">Exophiala aquamarina CBS 119918</name>
    <dbReference type="NCBI Taxonomy" id="1182545"/>
    <lineage>
        <taxon>Eukaryota</taxon>
        <taxon>Fungi</taxon>
        <taxon>Dikarya</taxon>
        <taxon>Ascomycota</taxon>
        <taxon>Pezizomycotina</taxon>
        <taxon>Eurotiomycetes</taxon>
        <taxon>Chaetothyriomycetidae</taxon>
        <taxon>Chaetothyriales</taxon>
        <taxon>Herpotrichiellaceae</taxon>
        <taxon>Exophiala</taxon>
    </lineage>
</organism>
<dbReference type="OrthoDB" id="4113071at2759"/>
<dbReference type="RefSeq" id="XP_013255675.1">
    <property type="nucleotide sequence ID" value="XM_013400221.1"/>
</dbReference>
<dbReference type="AlphaFoldDB" id="A0A072PBW9"/>
<evidence type="ECO:0008006" key="3">
    <source>
        <dbReference type="Google" id="ProtNLM"/>
    </source>
</evidence>
<protein>
    <recommendedName>
        <fullName evidence="3">DUF1330 domain-containing protein</fullName>
    </recommendedName>
</protein>
<dbReference type="Proteomes" id="UP000027920">
    <property type="component" value="Unassembled WGS sequence"/>
</dbReference>
<evidence type="ECO:0000313" key="2">
    <source>
        <dbReference type="Proteomes" id="UP000027920"/>
    </source>
</evidence>
<sequence>MSTTEIHLIDLSVAEKSIPSGVPVVMINLIKFKPQTTYPAGSPFTQVSGEEAYTTRYVTAFMKFVASVSEEGSEPLMKPLWFGVPQANLVAKPHGGNETWDRVGIIWYPNFETFRRWVDSKEYADGPLHHRLASLEDYRLYASTA</sequence>
<dbReference type="GeneID" id="25285894"/>
<evidence type="ECO:0000313" key="1">
    <source>
        <dbReference type="EMBL" id="KEF53085.1"/>
    </source>
</evidence>
<dbReference type="SUPFAM" id="SSF54909">
    <property type="entry name" value="Dimeric alpha+beta barrel"/>
    <property type="match status" value="1"/>
</dbReference>
<dbReference type="HOGENOM" id="CLU_131535_2_0_1"/>
<dbReference type="Gene3D" id="3.30.70.100">
    <property type="match status" value="1"/>
</dbReference>
<dbReference type="InterPro" id="IPR011008">
    <property type="entry name" value="Dimeric_a/b-barrel"/>
</dbReference>
<name>A0A072PBW9_9EURO</name>